<dbReference type="SUPFAM" id="SSF51126">
    <property type="entry name" value="Pectin lyase-like"/>
    <property type="match status" value="1"/>
</dbReference>
<organism evidence="4 5">
    <name type="scientific">Cryobacterium arcticum</name>
    <dbReference type="NCBI Taxonomy" id="670052"/>
    <lineage>
        <taxon>Bacteria</taxon>
        <taxon>Bacillati</taxon>
        <taxon>Actinomycetota</taxon>
        <taxon>Actinomycetes</taxon>
        <taxon>Micrococcales</taxon>
        <taxon>Microbacteriaceae</taxon>
        <taxon>Cryobacterium</taxon>
    </lineage>
</organism>
<dbReference type="InterPro" id="IPR011050">
    <property type="entry name" value="Pectin_lyase_fold/virulence"/>
</dbReference>
<sequence length="511" mass="52640">MKYHLSHTRPRSAITRAAFVAATALALVVGSATAPALALPVAAATASTTSTLWGTSAPKGAVVDSDRDSVELGTTFTAKSSGQVQGVRYWKTAENTGTHTGTLWTSGGTKLATATFTSESASGWQTVKFAKPVSVTAGKRYVASYHAPNGRYAATTNLTVPASSSSHLSVANGSGTYKYGASTAFPADSWKSSGYWVDVVFAPTATTAPPAAPAPAPSPAPTATPAPAPQPTSTPKPTPTTAPTPAPSPAGSFAGANNTGPAAAGFTPTQKYTGPMTITTDGTVIKNQVIPAGLRIEANDVTIQGNDIAGPTAISYDQAAIHVEGDRVKILDNNIRGLSATDWTKAPVSAAKLVGDSVSFERNNVSWIAGDGLSLYGADAKIVGNWIHDFVDRADVHYDALHYPVNSISSAGLIRDNTVELWVNGGMTASLSFPDEAGRIVVDHNVIAGGNYALMGGGGGITFTNNLFWTKFSDRVGVYGPYAHLGTIGVVNWSNNAYTADGKTKGANLAY</sequence>
<proteinExistence type="predicted"/>
<feature type="region of interest" description="Disordered" evidence="1">
    <location>
        <begin position="208"/>
        <end position="272"/>
    </location>
</feature>
<dbReference type="RefSeq" id="WP_110128707.1">
    <property type="nucleotide sequence ID" value="NZ_QHLY01000013.1"/>
</dbReference>
<keyword evidence="5" id="KW-1185">Reference proteome</keyword>
<comment type="caution">
    <text evidence="4">The sequence shown here is derived from an EMBL/GenBank/DDBJ whole genome shotgun (WGS) entry which is preliminary data.</text>
</comment>
<dbReference type="AlphaFoldDB" id="A0A317ZJT0"/>
<evidence type="ECO:0000256" key="2">
    <source>
        <dbReference type="SAM" id="SignalP"/>
    </source>
</evidence>
<feature type="domain" description="DUF4082" evidence="3">
    <location>
        <begin position="58"/>
        <end position="197"/>
    </location>
</feature>
<protein>
    <recommendedName>
        <fullName evidence="3">DUF4082 domain-containing protein</fullName>
    </recommendedName>
</protein>
<accession>A0A317ZJT0</accession>
<name>A0A317ZJT0_9MICO</name>
<evidence type="ECO:0000313" key="4">
    <source>
        <dbReference type="EMBL" id="PXA65723.1"/>
    </source>
</evidence>
<dbReference type="OrthoDB" id="505641at2"/>
<keyword evidence="2" id="KW-0732">Signal</keyword>
<feature type="signal peptide" evidence="2">
    <location>
        <begin position="1"/>
        <end position="38"/>
    </location>
</feature>
<dbReference type="InterPro" id="IPR006626">
    <property type="entry name" value="PbH1"/>
</dbReference>
<reference evidence="4 5" key="1">
    <citation type="submission" date="2018-05" db="EMBL/GenBank/DDBJ databases">
        <title>Genetic diversity of glacier-inhabiting Cryobacterium bacteria in China and description of Cryobacterium mengkeensis sp. nov. and Arthrobacter glacialis sp. nov.</title>
        <authorList>
            <person name="Liu Q."/>
            <person name="Xin Y.-H."/>
        </authorList>
    </citation>
    <scope>NUCLEOTIDE SEQUENCE [LARGE SCALE GENOMIC DNA]</scope>
    <source>
        <strain evidence="4 5">SK-1</strain>
    </source>
</reference>
<dbReference type="PROSITE" id="PS51318">
    <property type="entry name" value="TAT"/>
    <property type="match status" value="1"/>
</dbReference>
<feature type="compositionally biased region" description="Pro residues" evidence="1">
    <location>
        <begin position="210"/>
        <end position="248"/>
    </location>
</feature>
<feature type="chain" id="PRO_5038402310" description="DUF4082 domain-containing protein" evidence="2">
    <location>
        <begin position="39"/>
        <end position="511"/>
    </location>
</feature>
<dbReference type="SMART" id="SM00710">
    <property type="entry name" value="PbH1"/>
    <property type="match status" value="3"/>
</dbReference>
<dbReference type="InterPro" id="IPR006311">
    <property type="entry name" value="TAT_signal"/>
</dbReference>
<dbReference type="Pfam" id="PF13313">
    <property type="entry name" value="DUF4082"/>
    <property type="match status" value="1"/>
</dbReference>
<evidence type="ECO:0000256" key="1">
    <source>
        <dbReference type="SAM" id="MobiDB-lite"/>
    </source>
</evidence>
<dbReference type="InterPro" id="IPR025141">
    <property type="entry name" value="DUF4082"/>
</dbReference>
<evidence type="ECO:0000313" key="5">
    <source>
        <dbReference type="Proteomes" id="UP000246722"/>
    </source>
</evidence>
<feature type="compositionally biased region" description="Low complexity" evidence="1">
    <location>
        <begin position="249"/>
        <end position="267"/>
    </location>
</feature>
<evidence type="ECO:0000259" key="3">
    <source>
        <dbReference type="Pfam" id="PF13313"/>
    </source>
</evidence>
<dbReference type="EMBL" id="QHLY01000013">
    <property type="protein sequence ID" value="PXA65723.1"/>
    <property type="molecule type" value="Genomic_DNA"/>
</dbReference>
<gene>
    <name evidence="4" type="ORF">CTB96_19840</name>
</gene>
<dbReference type="Proteomes" id="UP000246722">
    <property type="component" value="Unassembled WGS sequence"/>
</dbReference>